<sequence length="165" mass="19722">MYFEIIQNKVFPVKKVREQYRDKTDLITIFGKVCEVIDSRQIASFLVTTDEGVISTVLDFKYDFTSVMPELLDLLIFLDRKEEKEFVLYMYEIDLKIAFLFDNENTTDSRIVIRKSNGQLIKEYWYKTDDIHKSVQDTLEAFEKILNCFFPVAYKLFKEENYLLI</sequence>
<dbReference type="RefSeq" id="WP_313976376.1">
    <property type="nucleotide sequence ID" value="NZ_JASJOS010000002.1"/>
</dbReference>
<organism evidence="1 2">
    <name type="scientific">Xanthocytophaga flava</name>
    <dbReference type="NCBI Taxonomy" id="3048013"/>
    <lineage>
        <taxon>Bacteria</taxon>
        <taxon>Pseudomonadati</taxon>
        <taxon>Bacteroidota</taxon>
        <taxon>Cytophagia</taxon>
        <taxon>Cytophagales</taxon>
        <taxon>Rhodocytophagaceae</taxon>
        <taxon>Xanthocytophaga</taxon>
    </lineage>
</organism>
<dbReference type="EMBL" id="JASJOS010000002">
    <property type="protein sequence ID" value="MDJ1479857.1"/>
    <property type="molecule type" value="Genomic_DNA"/>
</dbReference>
<evidence type="ECO:0000313" key="1">
    <source>
        <dbReference type="EMBL" id="MDJ1479857.1"/>
    </source>
</evidence>
<protein>
    <submittedName>
        <fullName evidence="1">Uncharacterized protein</fullName>
    </submittedName>
</protein>
<gene>
    <name evidence="1" type="ORF">QNI16_05125</name>
</gene>
<name>A0AAE3QIA2_9BACT</name>
<dbReference type="AlphaFoldDB" id="A0AAE3QIA2"/>
<proteinExistence type="predicted"/>
<comment type="caution">
    <text evidence="1">The sequence shown here is derived from an EMBL/GenBank/DDBJ whole genome shotgun (WGS) entry which is preliminary data.</text>
</comment>
<evidence type="ECO:0000313" key="2">
    <source>
        <dbReference type="Proteomes" id="UP001241110"/>
    </source>
</evidence>
<accession>A0AAE3QIA2</accession>
<dbReference type="Proteomes" id="UP001241110">
    <property type="component" value="Unassembled WGS sequence"/>
</dbReference>
<reference evidence="1" key="1">
    <citation type="submission" date="2023-05" db="EMBL/GenBank/DDBJ databases">
        <authorList>
            <person name="Zhang X."/>
        </authorList>
    </citation>
    <scope>NUCLEOTIDE SEQUENCE</scope>
    <source>
        <strain evidence="1">YF14B1</strain>
    </source>
</reference>